<reference evidence="5 6" key="1">
    <citation type="submission" date="2024-04" db="EMBL/GenBank/DDBJ databases">
        <title>Albibacterium profundi sp. nov., isolated from sediment of the Challenger Deep of Mariana Trench.</title>
        <authorList>
            <person name="Wang Y."/>
        </authorList>
    </citation>
    <scope>NUCLEOTIDE SEQUENCE [LARGE SCALE GENOMIC DNA]</scope>
    <source>
        <strain evidence="5 6">RHL897</strain>
    </source>
</reference>
<dbReference type="EMBL" id="JBBVGT010000003">
    <property type="protein sequence ID" value="MFB5946673.1"/>
    <property type="molecule type" value="Genomic_DNA"/>
</dbReference>
<dbReference type="SUPFAM" id="SSF51215">
    <property type="entry name" value="Regulatory protein AraC"/>
    <property type="match status" value="1"/>
</dbReference>
<dbReference type="PRINTS" id="PR00032">
    <property type="entry name" value="HTHARAC"/>
</dbReference>
<sequence>MKTKSEEQKAKQISQLADLGHDRHKFLHTVLDGFVVIDKHEINADDEWLRKKVVSRRSERISIFIVTDGHGKINLDMRDYDIKKNSLVVISPTTIMSMLPVETSYTLSGVSFTIDFMAEVGMPENGSDVFAFFSSRFSPVWNLEEEDTQLIIALIGRLIERTAQYAIHPFGKEILIHSFFIFLYELGAMAQKYSQMTRMNFTRQERLIIKFGNLAREQFREVRTVKKYADQLNVSAKYLSEIVKEFSGKNASEIINDLVILEAKFLLGRSELSIGEIADNLNFSDQSFFGKYFKRHTGMSPKAYRESEF</sequence>
<keyword evidence="6" id="KW-1185">Reference proteome</keyword>
<dbReference type="PROSITE" id="PS01124">
    <property type="entry name" value="HTH_ARAC_FAMILY_2"/>
    <property type="match status" value="1"/>
</dbReference>
<dbReference type="Proteomes" id="UP001580928">
    <property type="component" value="Unassembled WGS sequence"/>
</dbReference>
<dbReference type="Pfam" id="PF12833">
    <property type="entry name" value="HTH_18"/>
    <property type="match status" value="1"/>
</dbReference>
<evidence type="ECO:0000256" key="1">
    <source>
        <dbReference type="ARBA" id="ARBA00023015"/>
    </source>
</evidence>
<proteinExistence type="predicted"/>
<dbReference type="InterPro" id="IPR018060">
    <property type="entry name" value="HTH_AraC"/>
</dbReference>
<feature type="domain" description="HTH araC/xylS-type" evidence="4">
    <location>
        <begin position="209"/>
        <end position="307"/>
    </location>
</feature>
<evidence type="ECO:0000313" key="6">
    <source>
        <dbReference type="Proteomes" id="UP001580928"/>
    </source>
</evidence>
<dbReference type="InterPro" id="IPR037923">
    <property type="entry name" value="HTH-like"/>
</dbReference>
<dbReference type="SMART" id="SM00342">
    <property type="entry name" value="HTH_ARAC"/>
    <property type="match status" value="1"/>
</dbReference>
<protein>
    <submittedName>
        <fullName evidence="5">Helix-turn-helix domain-containing protein</fullName>
    </submittedName>
</protein>
<dbReference type="Gene3D" id="1.10.10.60">
    <property type="entry name" value="Homeodomain-like"/>
    <property type="match status" value="1"/>
</dbReference>
<dbReference type="InterPro" id="IPR009057">
    <property type="entry name" value="Homeodomain-like_sf"/>
</dbReference>
<gene>
    <name evidence="5" type="ORF">WKR92_12635</name>
</gene>
<name>A0ABV5CH55_9SPHI</name>
<evidence type="ECO:0000313" key="5">
    <source>
        <dbReference type="EMBL" id="MFB5946673.1"/>
    </source>
</evidence>
<dbReference type="RefSeq" id="WP_375558201.1">
    <property type="nucleotide sequence ID" value="NZ_JBBVGT010000003.1"/>
</dbReference>
<evidence type="ECO:0000256" key="3">
    <source>
        <dbReference type="ARBA" id="ARBA00023163"/>
    </source>
</evidence>
<dbReference type="PANTHER" id="PTHR43280:SF32">
    <property type="entry name" value="TRANSCRIPTIONAL REGULATORY PROTEIN"/>
    <property type="match status" value="1"/>
</dbReference>
<comment type="caution">
    <text evidence="5">The sequence shown here is derived from an EMBL/GenBank/DDBJ whole genome shotgun (WGS) entry which is preliminary data.</text>
</comment>
<dbReference type="SUPFAM" id="SSF46689">
    <property type="entry name" value="Homeodomain-like"/>
    <property type="match status" value="1"/>
</dbReference>
<keyword evidence="3" id="KW-0804">Transcription</keyword>
<dbReference type="InterPro" id="IPR020449">
    <property type="entry name" value="Tscrpt_reg_AraC-type_HTH"/>
</dbReference>
<organism evidence="5 6">
    <name type="scientific">Albibacterium profundi</name>
    <dbReference type="NCBI Taxonomy" id="3134906"/>
    <lineage>
        <taxon>Bacteria</taxon>
        <taxon>Pseudomonadati</taxon>
        <taxon>Bacteroidota</taxon>
        <taxon>Sphingobacteriia</taxon>
        <taxon>Sphingobacteriales</taxon>
        <taxon>Sphingobacteriaceae</taxon>
        <taxon>Albibacterium</taxon>
    </lineage>
</organism>
<keyword evidence="1" id="KW-0805">Transcription regulation</keyword>
<dbReference type="PANTHER" id="PTHR43280">
    <property type="entry name" value="ARAC-FAMILY TRANSCRIPTIONAL REGULATOR"/>
    <property type="match status" value="1"/>
</dbReference>
<keyword evidence="2" id="KW-0238">DNA-binding</keyword>
<accession>A0ABV5CH55</accession>
<evidence type="ECO:0000256" key="2">
    <source>
        <dbReference type="ARBA" id="ARBA00023125"/>
    </source>
</evidence>
<evidence type="ECO:0000259" key="4">
    <source>
        <dbReference type="PROSITE" id="PS01124"/>
    </source>
</evidence>